<evidence type="ECO:0000313" key="6">
    <source>
        <dbReference type="Proteomes" id="UP001597083"/>
    </source>
</evidence>
<dbReference type="Pfam" id="PF00196">
    <property type="entry name" value="GerE"/>
    <property type="match status" value="1"/>
</dbReference>
<evidence type="ECO:0000313" key="5">
    <source>
        <dbReference type="EMBL" id="MFD0852114.1"/>
    </source>
</evidence>
<accession>A0ABW3CDU9</accession>
<dbReference type="PANTHER" id="PTHR44688:SF16">
    <property type="entry name" value="DNA-BINDING TRANSCRIPTIONAL ACTIVATOR DEVR_DOSR"/>
    <property type="match status" value="1"/>
</dbReference>
<dbReference type="InterPro" id="IPR016032">
    <property type="entry name" value="Sig_transdc_resp-reg_C-effctor"/>
</dbReference>
<dbReference type="EMBL" id="JBHTIR010001074">
    <property type="protein sequence ID" value="MFD0852114.1"/>
    <property type="molecule type" value="Genomic_DNA"/>
</dbReference>
<keyword evidence="2" id="KW-0238">DNA-binding</keyword>
<gene>
    <name evidence="5" type="ORF">ACFQ07_07775</name>
</gene>
<reference evidence="6" key="1">
    <citation type="journal article" date="2019" name="Int. J. Syst. Evol. Microbiol.">
        <title>The Global Catalogue of Microorganisms (GCM) 10K type strain sequencing project: providing services to taxonomists for standard genome sequencing and annotation.</title>
        <authorList>
            <consortium name="The Broad Institute Genomics Platform"/>
            <consortium name="The Broad Institute Genome Sequencing Center for Infectious Disease"/>
            <person name="Wu L."/>
            <person name="Ma J."/>
        </authorList>
    </citation>
    <scope>NUCLEOTIDE SEQUENCE [LARGE SCALE GENOMIC DNA]</scope>
    <source>
        <strain evidence="6">JCM 31696</strain>
    </source>
</reference>
<organism evidence="5 6">
    <name type="scientific">Actinomadura adrarensis</name>
    <dbReference type="NCBI Taxonomy" id="1819600"/>
    <lineage>
        <taxon>Bacteria</taxon>
        <taxon>Bacillati</taxon>
        <taxon>Actinomycetota</taxon>
        <taxon>Actinomycetes</taxon>
        <taxon>Streptosporangiales</taxon>
        <taxon>Thermomonosporaceae</taxon>
        <taxon>Actinomadura</taxon>
    </lineage>
</organism>
<evidence type="ECO:0000256" key="2">
    <source>
        <dbReference type="ARBA" id="ARBA00023125"/>
    </source>
</evidence>
<dbReference type="InterPro" id="IPR000792">
    <property type="entry name" value="Tscrpt_reg_LuxR_C"/>
</dbReference>
<feature type="non-terminal residue" evidence="5">
    <location>
        <position position="1"/>
    </location>
</feature>
<keyword evidence="6" id="KW-1185">Reference proteome</keyword>
<dbReference type="PROSITE" id="PS50043">
    <property type="entry name" value="HTH_LUXR_2"/>
    <property type="match status" value="1"/>
</dbReference>
<dbReference type="PANTHER" id="PTHR44688">
    <property type="entry name" value="DNA-BINDING TRANSCRIPTIONAL ACTIVATOR DEVR_DOSR"/>
    <property type="match status" value="1"/>
</dbReference>
<evidence type="ECO:0000256" key="1">
    <source>
        <dbReference type="ARBA" id="ARBA00023015"/>
    </source>
</evidence>
<name>A0ABW3CDU9_9ACTN</name>
<dbReference type="Gene3D" id="1.10.10.10">
    <property type="entry name" value="Winged helix-like DNA-binding domain superfamily/Winged helix DNA-binding domain"/>
    <property type="match status" value="1"/>
</dbReference>
<evidence type="ECO:0000256" key="3">
    <source>
        <dbReference type="ARBA" id="ARBA00023163"/>
    </source>
</evidence>
<keyword evidence="1" id="KW-0805">Transcription regulation</keyword>
<dbReference type="InterPro" id="IPR036388">
    <property type="entry name" value="WH-like_DNA-bd_sf"/>
</dbReference>
<dbReference type="CDD" id="cd06170">
    <property type="entry name" value="LuxR_C_like"/>
    <property type="match status" value="1"/>
</dbReference>
<evidence type="ECO:0000259" key="4">
    <source>
        <dbReference type="PROSITE" id="PS50043"/>
    </source>
</evidence>
<dbReference type="PRINTS" id="PR00038">
    <property type="entry name" value="HTHLUXR"/>
</dbReference>
<dbReference type="Proteomes" id="UP001597083">
    <property type="component" value="Unassembled WGS sequence"/>
</dbReference>
<protein>
    <submittedName>
        <fullName evidence="5">Response regulator transcription factor</fullName>
    </submittedName>
</protein>
<proteinExistence type="predicted"/>
<feature type="domain" description="HTH luxR-type" evidence="4">
    <location>
        <begin position="40"/>
        <end position="105"/>
    </location>
</feature>
<comment type="caution">
    <text evidence="5">The sequence shown here is derived from an EMBL/GenBank/DDBJ whole genome shotgun (WGS) entry which is preliminary data.</text>
</comment>
<sequence>EAAQGEWRQAVQEAERLGAAPLLKALHTLGARARLDTPSREPASHGLTSRELEVLKLVAEGRNNKEIAATLFISPKTASVHVSNILAKLNVTSRTQAAAKAHTDNLFSA</sequence>
<keyword evidence="3" id="KW-0804">Transcription</keyword>
<dbReference type="SUPFAM" id="SSF46894">
    <property type="entry name" value="C-terminal effector domain of the bipartite response regulators"/>
    <property type="match status" value="1"/>
</dbReference>
<dbReference type="SMART" id="SM00421">
    <property type="entry name" value="HTH_LUXR"/>
    <property type="match status" value="1"/>
</dbReference>